<dbReference type="InterPro" id="IPR001377">
    <property type="entry name" value="Ribosomal_eS6"/>
</dbReference>
<protein>
    <recommendedName>
        <fullName evidence="4">Small ribosomal subunit protein eS6</fullName>
    </recommendedName>
</protein>
<comment type="similarity">
    <text evidence="1 4">Belongs to the eukaryotic ribosomal protein eS6 family.</text>
</comment>
<evidence type="ECO:0000313" key="8">
    <source>
        <dbReference type="Proteomes" id="UP000053961"/>
    </source>
</evidence>
<dbReference type="HAMAP" id="MF_00512">
    <property type="entry name" value="Ribosomal_eS6"/>
    <property type="match status" value="1"/>
</dbReference>
<evidence type="ECO:0000256" key="3">
    <source>
        <dbReference type="ARBA" id="ARBA00023274"/>
    </source>
</evidence>
<dbReference type="NCBIfam" id="NF003294">
    <property type="entry name" value="PRK04290.1-3"/>
    <property type="match status" value="1"/>
</dbReference>
<keyword evidence="2 4" id="KW-0689">Ribosomal protein</keyword>
<dbReference type="GO" id="GO:0006412">
    <property type="term" value="P:translation"/>
    <property type="evidence" value="ECO:0007669"/>
    <property type="project" value="UniProtKB-UniRule"/>
</dbReference>
<dbReference type="GO" id="GO:0003735">
    <property type="term" value="F:structural constituent of ribosome"/>
    <property type="evidence" value="ECO:0007669"/>
    <property type="project" value="InterPro"/>
</dbReference>
<feature type="region of interest" description="Disordered" evidence="5">
    <location>
        <begin position="79"/>
        <end position="100"/>
    </location>
</feature>
<dbReference type="GO" id="GO:1990904">
    <property type="term" value="C:ribonucleoprotein complex"/>
    <property type="evidence" value="ECO:0007669"/>
    <property type="project" value="UniProtKB-KW"/>
</dbReference>
<evidence type="ECO:0000256" key="5">
    <source>
        <dbReference type="SAM" id="MobiDB-lite"/>
    </source>
</evidence>
<dbReference type="EMBL" id="LGHB01000029">
    <property type="protein sequence ID" value="KUK95662.1"/>
    <property type="molecule type" value="Genomic_DNA"/>
</dbReference>
<name>A0A117MBY3_9EURY</name>
<dbReference type="EMBL" id="LGFT01000053">
    <property type="protein sequence ID" value="KUK43705.1"/>
    <property type="molecule type" value="Genomic_DNA"/>
</dbReference>
<dbReference type="Pfam" id="PF01092">
    <property type="entry name" value="Ribosomal_S6e"/>
    <property type="match status" value="1"/>
</dbReference>
<dbReference type="PANTHER" id="PTHR11502">
    <property type="entry name" value="40S RIBOSOMAL PROTEIN S6"/>
    <property type="match status" value="1"/>
</dbReference>
<keyword evidence="3 4" id="KW-0687">Ribonucleoprotein</keyword>
<accession>A0A117MBY3</accession>
<sequence>MDYRVVISDPQSGKAYQVEAKDAAANKFLGRKIGDVIDGDAVGMPGYSIEITGGSDREGFPLRRDLPGSKRRKILIAKGTGYHPSEKGRRKRKSVHGRDISADVGQINAKIAERGAKPVEELLGAAPAE</sequence>
<dbReference type="PATRIC" id="fig|301375.6.peg.884"/>
<dbReference type="GO" id="GO:0005840">
    <property type="term" value="C:ribosome"/>
    <property type="evidence" value="ECO:0007669"/>
    <property type="project" value="UniProtKB-KW"/>
</dbReference>
<dbReference type="SMART" id="SM01405">
    <property type="entry name" value="Ribosomal_S6e"/>
    <property type="match status" value="1"/>
</dbReference>
<reference evidence="8 9" key="2">
    <citation type="journal article" date="2015" name="MBio">
        <title>Genome-Resolved Metagenomic Analysis Reveals Roles for Candidate Phyla and Other Microbial Community Members in Biogeochemical Transformations in Oil Reservoirs.</title>
        <authorList>
            <person name="Hu P."/>
            <person name="Tom L."/>
            <person name="Singh A."/>
            <person name="Thomas B.C."/>
            <person name="Baker B.J."/>
            <person name="Piceno Y.M."/>
            <person name="Andersen G.L."/>
            <person name="Banfield J.F."/>
        </authorList>
    </citation>
    <scope>NUCLEOTIDE SEQUENCE [LARGE SCALE GENOMIC DNA]</scope>
    <source>
        <strain evidence="6">57_489</strain>
    </source>
</reference>
<dbReference type="Proteomes" id="UP000057043">
    <property type="component" value="Unassembled WGS sequence"/>
</dbReference>
<dbReference type="AlphaFoldDB" id="A0A117MBY3"/>
<evidence type="ECO:0000313" key="9">
    <source>
        <dbReference type="Proteomes" id="UP000057043"/>
    </source>
</evidence>
<organism evidence="7 8">
    <name type="scientific">Methanothrix harundinacea</name>
    <dbReference type="NCBI Taxonomy" id="301375"/>
    <lineage>
        <taxon>Archaea</taxon>
        <taxon>Methanobacteriati</taxon>
        <taxon>Methanobacteriota</taxon>
        <taxon>Stenosarchaea group</taxon>
        <taxon>Methanomicrobia</taxon>
        <taxon>Methanotrichales</taxon>
        <taxon>Methanotrichaceae</taxon>
        <taxon>Methanothrix</taxon>
    </lineage>
</organism>
<comment type="caution">
    <text evidence="7">The sequence shown here is derived from an EMBL/GenBank/DDBJ whole genome shotgun (WGS) entry which is preliminary data.</text>
</comment>
<dbReference type="Proteomes" id="UP000053961">
    <property type="component" value="Unassembled WGS sequence"/>
</dbReference>
<evidence type="ECO:0000313" key="6">
    <source>
        <dbReference type="EMBL" id="KUK43705.1"/>
    </source>
</evidence>
<gene>
    <name evidence="4" type="primary">rps6e</name>
    <name evidence="6" type="ORF">XD72_1915</name>
    <name evidence="7" type="ORF">XE07_1686</name>
</gene>
<dbReference type="InterPro" id="IPR020924">
    <property type="entry name" value="Ribosomal_eS6_arc"/>
</dbReference>
<evidence type="ECO:0000256" key="1">
    <source>
        <dbReference type="ARBA" id="ARBA00009312"/>
    </source>
</evidence>
<evidence type="ECO:0000256" key="4">
    <source>
        <dbReference type="HAMAP-Rule" id="MF_00512"/>
    </source>
</evidence>
<reference evidence="7" key="1">
    <citation type="journal article" date="2015" name="MBio">
        <title>Genome-resolved metagenomic analysis reveals roles for candidate phyla and other microbial community members in biogeochemical transformations in oil reservoirs.</title>
        <authorList>
            <person name="Hu P."/>
            <person name="Tom L."/>
            <person name="Singh A."/>
            <person name="Thomas B.C."/>
            <person name="Baker B.J."/>
            <person name="Piceno Y.M."/>
            <person name="Andersen G.L."/>
            <person name="Banfield J.F."/>
        </authorList>
    </citation>
    <scope>NUCLEOTIDE SEQUENCE [LARGE SCALE GENOMIC DNA]</scope>
    <source>
        <strain evidence="7">56_747</strain>
    </source>
</reference>
<evidence type="ECO:0000256" key="2">
    <source>
        <dbReference type="ARBA" id="ARBA00022980"/>
    </source>
</evidence>
<proteinExistence type="inferred from homology"/>
<evidence type="ECO:0000313" key="7">
    <source>
        <dbReference type="EMBL" id="KUK95662.1"/>
    </source>
</evidence>